<evidence type="ECO:0000313" key="2">
    <source>
        <dbReference type="EMBL" id="CAL8073162.1"/>
    </source>
</evidence>
<organism evidence="2 3">
    <name type="scientific">Orchesella dallaii</name>
    <dbReference type="NCBI Taxonomy" id="48710"/>
    <lineage>
        <taxon>Eukaryota</taxon>
        <taxon>Metazoa</taxon>
        <taxon>Ecdysozoa</taxon>
        <taxon>Arthropoda</taxon>
        <taxon>Hexapoda</taxon>
        <taxon>Collembola</taxon>
        <taxon>Entomobryomorpha</taxon>
        <taxon>Entomobryoidea</taxon>
        <taxon>Orchesellidae</taxon>
        <taxon>Orchesellinae</taxon>
        <taxon>Orchesella</taxon>
    </lineage>
</organism>
<protein>
    <recommendedName>
        <fullName evidence="4">Gustatory receptor</fullName>
    </recommendedName>
</protein>
<name>A0ABP1PS40_9HEXA</name>
<keyword evidence="1" id="KW-0812">Transmembrane</keyword>
<gene>
    <name evidence="2" type="ORF">ODALV1_LOCUS2520</name>
</gene>
<dbReference type="EMBL" id="CAXLJM020000007">
    <property type="protein sequence ID" value="CAL8073162.1"/>
    <property type="molecule type" value="Genomic_DNA"/>
</dbReference>
<evidence type="ECO:0000313" key="3">
    <source>
        <dbReference type="Proteomes" id="UP001642540"/>
    </source>
</evidence>
<accession>A0ABP1PS40</accession>
<reference evidence="2 3" key="1">
    <citation type="submission" date="2024-08" db="EMBL/GenBank/DDBJ databases">
        <authorList>
            <person name="Cucini C."/>
            <person name="Frati F."/>
        </authorList>
    </citation>
    <scope>NUCLEOTIDE SEQUENCE [LARGE SCALE GENOMIC DNA]</scope>
</reference>
<dbReference type="Proteomes" id="UP001642540">
    <property type="component" value="Unassembled WGS sequence"/>
</dbReference>
<evidence type="ECO:0008006" key="4">
    <source>
        <dbReference type="Google" id="ProtNLM"/>
    </source>
</evidence>
<keyword evidence="1" id="KW-0472">Membrane</keyword>
<feature type="transmembrane region" description="Helical" evidence="1">
    <location>
        <begin position="193"/>
        <end position="221"/>
    </location>
</feature>
<evidence type="ECO:0000256" key="1">
    <source>
        <dbReference type="SAM" id="Phobius"/>
    </source>
</evidence>
<keyword evidence="1" id="KW-1133">Transmembrane helix</keyword>
<feature type="transmembrane region" description="Helical" evidence="1">
    <location>
        <begin position="292"/>
        <end position="310"/>
    </location>
</feature>
<comment type="caution">
    <text evidence="2">The sequence shown here is derived from an EMBL/GenBank/DDBJ whole genome shotgun (WGS) entry which is preliminary data.</text>
</comment>
<proteinExistence type="predicted"/>
<sequence length="379" mass="44223">MIPPKTFRYIVLATKIAWLCGAWPFRFVKQKNGLLDIETSFTKRRVMYFRISLAVNCFYVGFIAFRVFQKVVLESDEASLAFLVQMGYLFLSYVMTLVLQFTTLLTWEEMPRFFMSYINLFREVKALYILPGERGPRCIKFCTAFLTIGILVNLQNIVIIMKKPDRLHFLTSLIANSLKPTFLLRLPFLLTQVWIWISTWSHVLGFCFHIYAYISCLVFIVREMDLYVNNPRTNDSLRNPKIIMKNLRTFQMLHRLWQTVFQDLFCPYNKALAISVGTLASYGVIKLSGPRSLVMGCMATLSLLYLWTMYRKFGQLHELSGQMLEKWKHAPTSTKLMRKFVQSVPILRIDIGSFYFVHKTTVATVLDTVLNNTITLLFL</sequence>
<keyword evidence="3" id="KW-1185">Reference proteome</keyword>
<feature type="transmembrane region" description="Helical" evidence="1">
    <location>
        <begin position="141"/>
        <end position="161"/>
    </location>
</feature>
<feature type="transmembrane region" description="Helical" evidence="1">
    <location>
        <begin position="88"/>
        <end position="107"/>
    </location>
</feature>
<feature type="transmembrane region" description="Helical" evidence="1">
    <location>
        <begin position="46"/>
        <end position="68"/>
    </location>
</feature>